<dbReference type="OrthoDB" id="5431245at2759"/>
<keyword evidence="3" id="KW-1185">Reference proteome</keyword>
<feature type="compositionally biased region" description="Basic and acidic residues" evidence="1">
    <location>
        <begin position="86"/>
        <end position="99"/>
    </location>
</feature>
<protein>
    <submittedName>
        <fullName evidence="2">Uncharacterized protein</fullName>
    </submittedName>
</protein>
<feature type="region of interest" description="Disordered" evidence="1">
    <location>
        <begin position="77"/>
        <end position="163"/>
    </location>
</feature>
<dbReference type="PANTHER" id="PTHR36826">
    <property type="entry name" value="PROTEIN ECM13"/>
    <property type="match status" value="1"/>
</dbReference>
<gene>
    <name evidence="2" type="ORF">PV05_07328</name>
</gene>
<accession>A0A0D2EK81</accession>
<dbReference type="PANTHER" id="PTHR36826:SF1">
    <property type="entry name" value="PROTEIN ECM13"/>
    <property type="match status" value="1"/>
</dbReference>
<sequence length="163" mass="18450">MSLAAASARPKYEVEIAPRRRQKLNLLQTAFLAHKAQDKLFKEAAKGDHDLRLLVGHASMLNFITLDLANAEKEQTRWLSRSPHSARGDEKPEQEHIETIVEDPEGEWEAMYTNSFDGDSESDEEEQLRSTTVPTHEIDANLEGYGGPYADNALERTATRDHY</sequence>
<proteinExistence type="predicted"/>
<dbReference type="RefSeq" id="XP_013315594.1">
    <property type="nucleotide sequence ID" value="XM_013460140.1"/>
</dbReference>
<organism evidence="2 3">
    <name type="scientific">Exophiala xenobiotica</name>
    <dbReference type="NCBI Taxonomy" id="348802"/>
    <lineage>
        <taxon>Eukaryota</taxon>
        <taxon>Fungi</taxon>
        <taxon>Dikarya</taxon>
        <taxon>Ascomycota</taxon>
        <taxon>Pezizomycotina</taxon>
        <taxon>Eurotiomycetes</taxon>
        <taxon>Chaetothyriomycetidae</taxon>
        <taxon>Chaetothyriales</taxon>
        <taxon>Herpotrichiellaceae</taxon>
        <taxon>Exophiala</taxon>
    </lineage>
</organism>
<evidence type="ECO:0000313" key="3">
    <source>
        <dbReference type="Proteomes" id="UP000054342"/>
    </source>
</evidence>
<name>A0A0D2EK81_9EURO</name>
<feature type="compositionally biased region" description="Basic and acidic residues" evidence="1">
    <location>
        <begin position="153"/>
        <end position="163"/>
    </location>
</feature>
<evidence type="ECO:0000256" key="1">
    <source>
        <dbReference type="SAM" id="MobiDB-lite"/>
    </source>
</evidence>
<dbReference type="Proteomes" id="UP000054342">
    <property type="component" value="Unassembled WGS sequence"/>
</dbReference>
<dbReference type="HOGENOM" id="CLU_1627069_0_0_1"/>
<dbReference type="EMBL" id="KN847320">
    <property type="protein sequence ID" value="KIW55010.1"/>
    <property type="molecule type" value="Genomic_DNA"/>
</dbReference>
<evidence type="ECO:0000313" key="2">
    <source>
        <dbReference type="EMBL" id="KIW55010.1"/>
    </source>
</evidence>
<dbReference type="GeneID" id="25329236"/>
<dbReference type="AlphaFoldDB" id="A0A0D2EK81"/>
<reference evidence="2 3" key="1">
    <citation type="submission" date="2015-01" db="EMBL/GenBank/DDBJ databases">
        <title>The Genome Sequence of Exophiala xenobiotica CBS118157.</title>
        <authorList>
            <consortium name="The Broad Institute Genomics Platform"/>
            <person name="Cuomo C."/>
            <person name="de Hoog S."/>
            <person name="Gorbushina A."/>
            <person name="Stielow B."/>
            <person name="Teixiera M."/>
            <person name="Abouelleil A."/>
            <person name="Chapman S.B."/>
            <person name="Priest M."/>
            <person name="Young S.K."/>
            <person name="Wortman J."/>
            <person name="Nusbaum C."/>
            <person name="Birren B."/>
        </authorList>
    </citation>
    <scope>NUCLEOTIDE SEQUENCE [LARGE SCALE GENOMIC DNA]</scope>
    <source>
        <strain evidence="2 3">CBS 118157</strain>
    </source>
</reference>
<dbReference type="STRING" id="348802.A0A0D2EK81"/>
<dbReference type="InterPro" id="IPR037738">
    <property type="entry name" value="Ecm13-like"/>
</dbReference>